<dbReference type="GO" id="GO:0016137">
    <property type="term" value="P:glycoside metabolic process"/>
    <property type="evidence" value="ECO:0007669"/>
    <property type="project" value="UniProtKB-ARBA"/>
</dbReference>
<dbReference type="PANTHER" id="PTHR12993">
    <property type="entry name" value="N-ACETYLGLUCOSAMINYL-PHOSPHATIDYLINOSITOL DE-N-ACETYLASE-RELATED"/>
    <property type="match status" value="1"/>
</dbReference>
<keyword evidence="3" id="KW-1185">Reference proteome</keyword>
<dbReference type="Proteomes" id="UP000320216">
    <property type="component" value="Chromosome"/>
</dbReference>
<dbReference type="KEGG" id="huw:FPZ11_12810"/>
<dbReference type="GO" id="GO:0016811">
    <property type="term" value="F:hydrolase activity, acting on carbon-nitrogen (but not peptide) bonds, in linear amides"/>
    <property type="evidence" value="ECO:0007669"/>
    <property type="project" value="TreeGrafter"/>
</dbReference>
<dbReference type="SUPFAM" id="SSF102588">
    <property type="entry name" value="LmbE-like"/>
    <property type="match status" value="1"/>
</dbReference>
<dbReference type="InterPro" id="IPR024078">
    <property type="entry name" value="LmbE-like_dom_sf"/>
</dbReference>
<evidence type="ECO:0008006" key="4">
    <source>
        <dbReference type="Google" id="ProtNLM"/>
    </source>
</evidence>
<dbReference type="InterPro" id="IPR003737">
    <property type="entry name" value="GlcNAc_PI_deacetylase-related"/>
</dbReference>
<dbReference type="PANTHER" id="PTHR12993:SF26">
    <property type="entry name" value="1D-MYO-INOSITOL 2-ACETAMIDO-2-DEOXY-ALPHA-D-GLUCOPYRANOSIDE DEACETYLASE"/>
    <property type="match status" value="1"/>
</dbReference>
<dbReference type="OrthoDB" id="158614at2"/>
<sequence>MGVALDGRGALRASAHLGPHGARDRAGLSAAHRLDERALAGLGVNPFAGAHTVLFVHAHPDDETLSSGGLILWLVERGVRVHLLTATRGERGEVVPALRDRAGGDRAALTGIRIDELARAARALGITDARYLGEPPARAEDLPPRRYLDSGMRWITPTVAGPVDDAPVDALTRAPEAEVAADVLAYVQHVAPDLVISYDDQGGYGHPDHRFIRAAALAASRTAGVPFVELVEPDAAGAFVVDSSDRLGAVKDALRAHATQLTVDGGDVVHSGGQREPIRTAVGVRLVP</sequence>
<keyword evidence="1" id="KW-0862">Zinc</keyword>
<reference evidence="2 3" key="1">
    <citation type="submission" date="2019-07" db="EMBL/GenBank/DDBJ databases">
        <title>Full genome sequence of Humibacter sp. WJ7-1.</title>
        <authorList>
            <person name="Im W.-T."/>
        </authorList>
    </citation>
    <scope>NUCLEOTIDE SEQUENCE [LARGE SCALE GENOMIC DNA]</scope>
    <source>
        <strain evidence="2 3">WJ7-1</strain>
    </source>
</reference>
<evidence type="ECO:0000313" key="3">
    <source>
        <dbReference type="Proteomes" id="UP000320216"/>
    </source>
</evidence>
<dbReference type="Pfam" id="PF02585">
    <property type="entry name" value="PIG-L"/>
    <property type="match status" value="1"/>
</dbReference>
<gene>
    <name evidence="2" type="ORF">FPZ11_12810</name>
</gene>
<dbReference type="AlphaFoldDB" id="A0A5B8M6A8"/>
<dbReference type="Gene3D" id="3.40.50.10320">
    <property type="entry name" value="LmbE-like"/>
    <property type="match status" value="1"/>
</dbReference>
<organism evidence="2 3">
    <name type="scientific">Humibacter ginsenosidimutans</name>
    <dbReference type="NCBI Taxonomy" id="2599293"/>
    <lineage>
        <taxon>Bacteria</taxon>
        <taxon>Bacillati</taxon>
        <taxon>Actinomycetota</taxon>
        <taxon>Actinomycetes</taxon>
        <taxon>Micrococcales</taxon>
        <taxon>Microbacteriaceae</taxon>
        <taxon>Humibacter</taxon>
    </lineage>
</organism>
<evidence type="ECO:0000256" key="1">
    <source>
        <dbReference type="ARBA" id="ARBA00022833"/>
    </source>
</evidence>
<protein>
    <recommendedName>
        <fullName evidence="4">GlcNAc-PI de-N-acetylase</fullName>
    </recommendedName>
</protein>
<proteinExistence type="predicted"/>
<accession>A0A5B8M6A8</accession>
<dbReference type="EMBL" id="CP042305">
    <property type="protein sequence ID" value="QDZ15524.1"/>
    <property type="molecule type" value="Genomic_DNA"/>
</dbReference>
<name>A0A5B8M6A8_9MICO</name>
<evidence type="ECO:0000313" key="2">
    <source>
        <dbReference type="EMBL" id="QDZ15524.1"/>
    </source>
</evidence>